<dbReference type="GO" id="GO:0006952">
    <property type="term" value="P:defense response"/>
    <property type="evidence" value="ECO:0007669"/>
    <property type="project" value="UniProtKB-KW"/>
</dbReference>
<dbReference type="PROSITE" id="PS00587">
    <property type="entry name" value="GLYCOSYL_HYDROL_F17"/>
    <property type="match status" value="1"/>
</dbReference>
<evidence type="ECO:0000256" key="8">
    <source>
        <dbReference type="ARBA" id="ARBA00022821"/>
    </source>
</evidence>
<evidence type="ECO:0000256" key="4">
    <source>
        <dbReference type="ARBA" id="ARBA00012780"/>
    </source>
</evidence>
<organism evidence="18 19">
    <name type="scientific">Arachis hypogaea</name>
    <name type="common">Peanut</name>
    <dbReference type="NCBI Taxonomy" id="3818"/>
    <lineage>
        <taxon>Eukaryota</taxon>
        <taxon>Viridiplantae</taxon>
        <taxon>Streptophyta</taxon>
        <taxon>Embryophyta</taxon>
        <taxon>Tracheophyta</taxon>
        <taxon>Spermatophyta</taxon>
        <taxon>Magnoliopsida</taxon>
        <taxon>eudicotyledons</taxon>
        <taxon>Gunneridae</taxon>
        <taxon>Pentapetalae</taxon>
        <taxon>rosids</taxon>
        <taxon>fabids</taxon>
        <taxon>Fabales</taxon>
        <taxon>Fabaceae</taxon>
        <taxon>Papilionoideae</taxon>
        <taxon>50 kb inversion clade</taxon>
        <taxon>dalbergioids sensu lato</taxon>
        <taxon>Dalbergieae</taxon>
        <taxon>Pterocarpus clade</taxon>
        <taxon>Arachis</taxon>
    </lineage>
</organism>
<dbReference type="InterPro" id="IPR044965">
    <property type="entry name" value="Glyco_hydro_17_plant"/>
</dbReference>
<dbReference type="SUPFAM" id="SSF51445">
    <property type="entry name" value="(Trans)glycosidases"/>
    <property type="match status" value="1"/>
</dbReference>
<dbReference type="GO" id="GO:0042973">
    <property type="term" value="F:glucan endo-1,3-beta-D-glucosidase activity"/>
    <property type="evidence" value="ECO:0007669"/>
    <property type="project" value="UniProtKB-EC"/>
</dbReference>
<evidence type="ECO:0000256" key="3">
    <source>
        <dbReference type="ARBA" id="ARBA00008773"/>
    </source>
</evidence>
<evidence type="ECO:0000256" key="14">
    <source>
        <dbReference type="RuleBase" id="RU004336"/>
    </source>
</evidence>
<evidence type="ECO:0000256" key="15">
    <source>
        <dbReference type="SAM" id="Phobius"/>
    </source>
</evidence>
<evidence type="ECO:0000256" key="13">
    <source>
        <dbReference type="RuleBase" id="RU004335"/>
    </source>
</evidence>
<dbReference type="InterPro" id="IPR012946">
    <property type="entry name" value="X8"/>
</dbReference>
<dbReference type="InterPro" id="IPR017853">
    <property type="entry name" value="GH"/>
</dbReference>
<dbReference type="Pfam" id="PF00332">
    <property type="entry name" value="Glyco_hydro_17"/>
    <property type="match status" value="1"/>
</dbReference>
<evidence type="ECO:0000256" key="9">
    <source>
        <dbReference type="ARBA" id="ARBA00023157"/>
    </source>
</evidence>
<sequence>MLLPLLLHLLLLPFFFFTPSYSTTTATIGVNYGTVADNLPPPTTVATFLRSQTTINRIKIFDTNPDILRAFAGTGISITVTVGNGDIPNLSKLPAAQSWVSTNILPFHPKTAINRIAVGNEILATSDKDLIAHTVPAMKALHQALTLANITTVQVSTPHSLGILTSSEPPSSGQFRPGYDKAIFAPMLDFLRQTKSPFLVNPYPFFGIDPNRPDSLNWALFKPNGGVLDSVTGLNYTNMFDAQMDAVFSAMKKLGYDDVELVVAETGWPSAGDPGQPGVGLDNAASYNGNLIRHVNSGQGTPLMPNRTFETFVFSLFNENLKPTISEQNYGLFKPDLKPVYDVGLLTHQEAMGPTVAQGPSSSGSGVGGGSSSKKWCVPKTNASEKQLQANIDFACSSGIDCGPIKDGGPCFKPNTVRSHAAYAMNAYFQASGRHAFDCDFGNTGVIAYTDPSYDTCTYPYATTATTTAAAEGPAAGLKARKSDSGASIKLGVSILINHVISYFICILFYFVF</sequence>
<evidence type="ECO:0000256" key="2">
    <source>
        <dbReference type="ARBA" id="ARBA00004609"/>
    </source>
</evidence>
<feature type="transmembrane region" description="Helical" evidence="15">
    <location>
        <begin position="491"/>
        <end position="512"/>
    </location>
</feature>
<dbReference type="FunFam" id="3.20.20.80:FF:000002">
    <property type="entry name" value="Glucan endo-1,3-beta-glucosidase 3"/>
    <property type="match status" value="1"/>
</dbReference>
<keyword evidence="7 14" id="KW-0378">Hydrolase</keyword>
<dbReference type="EMBL" id="SDMP01000014">
    <property type="protein sequence ID" value="RYR14069.1"/>
    <property type="molecule type" value="Genomic_DNA"/>
</dbReference>
<evidence type="ECO:0000313" key="19">
    <source>
        <dbReference type="Proteomes" id="UP000289738"/>
    </source>
</evidence>
<dbReference type="Proteomes" id="UP000289738">
    <property type="component" value="Chromosome B04"/>
</dbReference>
<evidence type="ECO:0000256" key="12">
    <source>
        <dbReference type="ARBA" id="ARBA00033417"/>
    </source>
</evidence>
<keyword evidence="5" id="KW-0325">Glycoprotein</keyword>
<keyword evidence="6 16" id="KW-0732">Signal</keyword>
<reference evidence="18 19" key="1">
    <citation type="submission" date="2019-01" db="EMBL/GenBank/DDBJ databases">
        <title>Sequencing of cultivated peanut Arachis hypogaea provides insights into genome evolution and oil improvement.</title>
        <authorList>
            <person name="Chen X."/>
        </authorList>
    </citation>
    <scope>NUCLEOTIDE SEQUENCE [LARGE SCALE GENOMIC DNA]</scope>
    <source>
        <strain evidence="19">cv. Fuhuasheng</strain>
        <tissue evidence="18">Leaves</tissue>
    </source>
</reference>
<evidence type="ECO:0000256" key="6">
    <source>
        <dbReference type="ARBA" id="ARBA00022729"/>
    </source>
</evidence>
<evidence type="ECO:0000256" key="10">
    <source>
        <dbReference type="ARBA" id="ARBA00023295"/>
    </source>
</evidence>
<dbReference type="GO" id="GO:0005975">
    <property type="term" value="P:carbohydrate metabolic process"/>
    <property type="evidence" value="ECO:0007669"/>
    <property type="project" value="InterPro"/>
</dbReference>
<feature type="domain" description="X8" evidence="17">
    <location>
        <begin position="375"/>
        <end position="459"/>
    </location>
</feature>
<dbReference type="Pfam" id="PF07983">
    <property type="entry name" value="X8"/>
    <property type="match status" value="1"/>
</dbReference>
<comment type="subcellular location">
    <subcellularLocation>
        <location evidence="2">Cell membrane</location>
        <topology evidence="2">Lipid-anchor</topology>
        <topology evidence="2">GPI-anchor</topology>
    </subcellularLocation>
</comment>
<dbReference type="STRING" id="3818.A0A444ZIN4"/>
<dbReference type="EC" id="3.2.1.39" evidence="4"/>
<dbReference type="GO" id="GO:0098552">
    <property type="term" value="C:side of membrane"/>
    <property type="evidence" value="ECO:0007669"/>
    <property type="project" value="UniProtKB-KW"/>
</dbReference>
<keyword evidence="19" id="KW-1185">Reference proteome</keyword>
<dbReference type="FunFam" id="1.20.58.1040:FF:000003">
    <property type="entry name" value="glucan endo-1,3-beta-glucosidase 7"/>
    <property type="match status" value="1"/>
</dbReference>
<comment type="similarity">
    <text evidence="3 13">Belongs to the glycosyl hydrolase 17 family.</text>
</comment>
<dbReference type="Gramene" id="arahy.Tifrunner.gnm2.ann2.Ah14g194500.1">
    <property type="protein sequence ID" value="arahy.Tifrunner.gnm2.ann2.Ah14g194500.1-CDS"/>
    <property type="gene ID" value="arahy.Tifrunner.gnm2.ann2.Ah14g194500"/>
</dbReference>
<dbReference type="PANTHER" id="PTHR32227">
    <property type="entry name" value="GLUCAN ENDO-1,3-BETA-GLUCOSIDASE BG1-RELATED-RELATED"/>
    <property type="match status" value="1"/>
</dbReference>
<protein>
    <recommendedName>
        <fullName evidence="4">glucan endo-1,3-beta-D-glucosidase</fullName>
        <ecNumber evidence="4">3.2.1.39</ecNumber>
    </recommendedName>
    <alternativeName>
        <fullName evidence="11">(1-&gt;3)-beta-glucan endohydrolase</fullName>
    </alternativeName>
    <alternativeName>
        <fullName evidence="12">Beta-1,3-endoglucanase</fullName>
    </alternativeName>
</protein>
<evidence type="ECO:0000259" key="17">
    <source>
        <dbReference type="SMART" id="SM00768"/>
    </source>
</evidence>
<dbReference type="SMR" id="A0A444ZIN4"/>
<dbReference type="OrthoDB" id="1938138at2759"/>
<gene>
    <name evidence="18" type="ORF">Ahy_B04g070731</name>
</gene>
<keyword evidence="10 14" id="KW-0326">Glycosidase</keyword>
<evidence type="ECO:0000256" key="5">
    <source>
        <dbReference type="ARBA" id="ARBA00022622"/>
    </source>
</evidence>
<evidence type="ECO:0000313" key="18">
    <source>
        <dbReference type="EMBL" id="RYR14069.1"/>
    </source>
</evidence>
<proteinExistence type="inferred from homology"/>
<evidence type="ECO:0000256" key="1">
    <source>
        <dbReference type="ARBA" id="ARBA00000382"/>
    </source>
</evidence>
<comment type="caution">
    <text evidence="18">The sequence shown here is derived from an EMBL/GenBank/DDBJ whole genome shotgun (WGS) entry which is preliminary data.</text>
</comment>
<dbReference type="AlphaFoldDB" id="A0A444ZIN4"/>
<keyword evidence="9" id="KW-1015">Disulfide bond</keyword>
<feature type="chain" id="PRO_5019379851" description="glucan endo-1,3-beta-D-glucosidase" evidence="16">
    <location>
        <begin position="23"/>
        <end position="513"/>
    </location>
</feature>
<name>A0A444ZIN4_ARAHY</name>
<keyword evidence="5" id="KW-0336">GPI-anchor</keyword>
<keyword evidence="15" id="KW-0812">Transmembrane</keyword>
<feature type="signal peptide" evidence="16">
    <location>
        <begin position="1"/>
        <end position="22"/>
    </location>
</feature>
<evidence type="ECO:0000256" key="11">
    <source>
        <dbReference type="ARBA" id="ARBA00033335"/>
    </source>
</evidence>
<dbReference type="InterPro" id="IPR000490">
    <property type="entry name" value="Glyco_hydro_17"/>
</dbReference>
<dbReference type="SMART" id="SM00768">
    <property type="entry name" value="X8"/>
    <property type="match status" value="1"/>
</dbReference>
<keyword evidence="15" id="KW-0472">Membrane</keyword>
<comment type="catalytic activity">
    <reaction evidence="1">
        <text>Hydrolysis of (1-&gt;3)-beta-D-glucosidic linkages in (1-&gt;3)-beta-D-glucans.</text>
        <dbReference type="EC" id="3.2.1.39"/>
    </reaction>
</comment>
<keyword evidence="15" id="KW-1133">Transmembrane helix</keyword>
<evidence type="ECO:0000256" key="7">
    <source>
        <dbReference type="ARBA" id="ARBA00022801"/>
    </source>
</evidence>
<evidence type="ECO:0000256" key="16">
    <source>
        <dbReference type="SAM" id="SignalP"/>
    </source>
</evidence>
<dbReference type="GO" id="GO:0005886">
    <property type="term" value="C:plasma membrane"/>
    <property type="evidence" value="ECO:0007669"/>
    <property type="project" value="UniProtKB-SubCell"/>
</dbReference>
<accession>A0A444ZIN4</accession>
<dbReference type="Gene3D" id="1.20.58.1040">
    <property type="match status" value="1"/>
</dbReference>
<dbReference type="Gene3D" id="3.20.20.80">
    <property type="entry name" value="Glycosidases"/>
    <property type="match status" value="1"/>
</dbReference>
<keyword evidence="5" id="KW-0449">Lipoprotein</keyword>
<keyword evidence="8" id="KW-0611">Plant defense</keyword>